<reference evidence="2" key="3">
    <citation type="submission" date="2015-04" db="UniProtKB">
        <authorList>
            <consortium name="EnsemblPlants"/>
        </authorList>
    </citation>
    <scope>IDENTIFICATION</scope>
</reference>
<dbReference type="Proteomes" id="UP000032180">
    <property type="component" value="Chromosome 3"/>
</dbReference>
<feature type="signal peptide" evidence="1">
    <location>
        <begin position="1"/>
        <end position="24"/>
    </location>
</feature>
<sequence length="171" mass="18988">METELWRWALLLLVLSALQRHAVLKSRSAAVSGRRSGSTEMVPDAREVSGEGHEIVEVAGEPGAPSAATMRLMDFIPIYIPTVERGALSQSVRKRRFLDFLRAHPSRDWFLRLSCPPKLDDAVATLNGGSTPDVQMAAVNMERSATYSGDHHLVAMRPPVPPLMQMDQEWQ</sequence>
<accession>A0A0D9VT19</accession>
<feature type="chain" id="PRO_5002348328" description="Exostosin GT47 domain-containing protein" evidence="1">
    <location>
        <begin position="25"/>
        <end position="171"/>
    </location>
</feature>
<name>A0A0D9VT19_9ORYZ</name>
<dbReference type="Gramene" id="LPERR03G12470.1">
    <property type="protein sequence ID" value="LPERR03G12470.1"/>
    <property type="gene ID" value="LPERR03G12470"/>
</dbReference>
<evidence type="ECO:0000256" key="1">
    <source>
        <dbReference type="SAM" id="SignalP"/>
    </source>
</evidence>
<proteinExistence type="predicted"/>
<reference evidence="3" key="2">
    <citation type="submission" date="2013-12" db="EMBL/GenBank/DDBJ databases">
        <authorList>
            <person name="Yu Y."/>
            <person name="Lee S."/>
            <person name="de Baynast K."/>
            <person name="Wissotski M."/>
            <person name="Liu L."/>
            <person name="Talag J."/>
            <person name="Goicoechea J."/>
            <person name="Angelova A."/>
            <person name="Jetty R."/>
            <person name="Kudrna D."/>
            <person name="Golser W."/>
            <person name="Rivera L."/>
            <person name="Zhang J."/>
            <person name="Wing R."/>
        </authorList>
    </citation>
    <scope>NUCLEOTIDE SEQUENCE</scope>
</reference>
<dbReference type="AlphaFoldDB" id="A0A0D9VT19"/>
<keyword evidence="1" id="KW-0732">Signal</keyword>
<evidence type="ECO:0008006" key="4">
    <source>
        <dbReference type="Google" id="ProtNLM"/>
    </source>
</evidence>
<evidence type="ECO:0000313" key="3">
    <source>
        <dbReference type="Proteomes" id="UP000032180"/>
    </source>
</evidence>
<reference evidence="2 3" key="1">
    <citation type="submission" date="2012-08" db="EMBL/GenBank/DDBJ databases">
        <title>Oryza genome evolution.</title>
        <authorList>
            <person name="Wing R.A."/>
        </authorList>
    </citation>
    <scope>NUCLEOTIDE SEQUENCE</scope>
</reference>
<protein>
    <recommendedName>
        <fullName evidence="4">Exostosin GT47 domain-containing protein</fullName>
    </recommendedName>
</protein>
<organism evidence="2 3">
    <name type="scientific">Leersia perrieri</name>
    <dbReference type="NCBI Taxonomy" id="77586"/>
    <lineage>
        <taxon>Eukaryota</taxon>
        <taxon>Viridiplantae</taxon>
        <taxon>Streptophyta</taxon>
        <taxon>Embryophyta</taxon>
        <taxon>Tracheophyta</taxon>
        <taxon>Spermatophyta</taxon>
        <taxon>Magnoliopsida</taxon>
        <taxon>Liliopsida</taxon>
        <taxon>Poales</taxon>
        <taxon>Poaceae</taxon>
        <taxon>BOP clade</taxon>
        <taxon>Oryzoideae</taxon>
        <taxon>Oryzeae</taxon>
        <taxon>Oryzinae</taxon>
        <taxon>Leersia</taxon>
    </lineage>
</organism>
<evidence type="ECO:0000313" key="2">
    <source>
        <dbReference type="EnsemblPlants" id="LPERR03G12470.1"/>
    </source>
</evidence>
<keyword evidence="3" id="KW-1185">Reference proteome</keyword>
<dbReference type="HOGENOM" id="CLU_1565130_0_0_1"/>
<dbReference type="EnsemblPlants" id="LPERR03G12470.1">
    <property type="protein sequence ID" value="LPERR03G12470.1"/>
    <property type="gene ID" value="LPERR03G12470"/>
</dbReference>